<organism evidence="2 3">
    <name type="scientific">Chloropicon primus</name>
    <dbReference type="NCBI Taxonomy" id="1764295"/>
    <lineage>
        <taxon>Eukaryota</taxon>
        <taxon>Viridiplantae</taxon>
        <taxon>Chlorophyta</taxon>
        <taxon>Chloropicophyceae</taxon>
        <taxon>Chloropicales</taxon>
        <taxon>Chloropicaceae</taxon>
        <taxon>Chloropicon</taxon>
    </lineage>
</organism>
<evidence type="ECO:0000256" key="1">
    <source>
        <dbReference type="SAM" id="MobiDB-lite"/>
    </source>
</evidence>
<proteinExistence type="predicted"/>
<feature type="compositionally biased region" description="Low complexity" evidence="1">
    <location>
        <begin position="16"/>
        <end position="25"/>
    </location>
</feature>
<gene>
    <name evidence="2" type="ORF">A3770_05p36590</name>
</gene>
<reference evidence="2 3" key="1">
    <citation type="submission" date="2018-07" db="EMBL/GenBank/DDBJ databases">
        <title>The complete nuclear genome of the prasinophyte Chloropicon primus (CCMP1205).</title>
        <authorList>
            <person name="Pombert J.-F."/>
            <person name="Otis C."/>
            <person name="Turmel M."/>
            <person name="Lemieux C."/>
        </authorList>
    </citation>
    <scope>NUCLEOTIDE SEQUENCE [LARGE SCALE GENOMIC DNA]</scope>
    <source>
        <strain evidence="2 3">CCMP1205</strain>
    </source>
</reference>
<evidence type="ECO:0000313" key="2">
    <source>
        <dbReference type="EMBL" id="QDZ21141.1"/>
    </source>
</evidence>
<feature type="compositionally biased region" description="Basic and acidic residues" evidence="1">
    <location>
        <begin position="111"/>
        <end position="121"/>
    </location>
</feature>
<accession>A0A5B8MLF8</accession>
<feature type="region of interest" description="Disordered" evidence="1">
    <location>
        <begin position="1"/>
        <end position="35"/>
    </location>
</feature>
<evidence type="ECO:0000313" key="3">
    <source>
        <dbReference type="Proteomes" id="UP000316726"/>
    </source>
</evidence>
<protein>
    <submittedName>
        <fullName evidence="2">Uncharacterized protein</fullName>
    </submittedName>
</protein>
<dbReference type="AlphaFoldDB" id="A0A5B8MLF8"/>
<dbReference type="EMBL" id="CP031038">
    <property type="protein sequence ID" value="QDZ21141.1"/>
    <property type="molecule type" value="Genomic_DNA"/>
</dbReference>
<keyword evidence="3" id="KW-1185">Reference proteome</keyword>
<feature type="region of interest" description="Disordered" evidence="1">
    <location>
        <begin position="111"/>
        <end position="150"/>
    </location>
</feature>
<sequence>MRRPRGRPRGRPRTGRPPSRGLSGSETVEGYSSGDDLDLLVEGDAACSGGIGARAELLEAKEELRDLCTQVFGQISEHKKNLDEIFSRGWPRFEKQEQGGTVVVVEDGDQRPLGRREEGGPHFRVRVRPTPIGQGIERGAGEASSSKGVEVLPESRVHDPLASFKGGEFLSTAATQLMDAVAGMARTKIATGRKVDEERLRSELEGITLDVLPRMLLHMYTLGKQMPAPEALKQRPWKYETFARKMDQNFTEVLCQAGKKVGLSRDFIEGAVDKFTSTLEKQEAEEDAGRTR</sequence>
<feature type="compositionally biased region" description="Basic residues" evidence="1">
    <location>
        <begin position="1"/>
        <end position="14"/>
    </location>
</feature>
<dbReference type="Proteomes" id="UP000316726">
    <property type="component" value="Chromosome 5"/>
</dbReference>
<name>A0A5B8MLF8_9CHLO</name>